<dbReference type="Pfam" id="PF01551">
    <property type="entry name" value="Peptidase_M23"/>
    <property type="match status" value="1"/>
</dbReference>
<feature type="chain" id="PRO_5004356710" evidence="3">
    <location>
        <begin position="26"/>
        <end position="377"/>
    </location>
</feature>
<name>R1ASC6_9FIRM</name>
<dbReference type="InterPro" id="IPR016047">
    <property type="entry name" value="M23ase_b-sheet_dom"/>
</dbReference>
<reference evidence="6 7" key="1">
    <citation type="journal article" date="2015" name="Geomicrobiol. J.">
        <title>Caldisalinibacter kiritimatiensis gen. nov., sp. nov., a moderately thermohalophilic thiosulfate-reducing bacterium from a hypersaline microbial mat.</title>
        <authorList>
            <person name="Ben Hania W."/>
            <person name="Joseph M."/>
            <person name="Fiebig A."/>
            <person name="Bunk B."/>
            <person name="Klenk H.-P."/>
            <person name="Fardeau M.-L."/>
            <person name="Spring S."/>
        </authorList>
    </citation>
    <scope>NUCLEOTIDE SEQUENCE [LARGE SCALE GENOMIC DNA]</scope>
    <source>
        <strain evidence="6 7">L21-TH-D2</strain>
    </source>
</reference>
<dbReference type="Pfam" id="PF24568">
    <property type="entry name" value="CC_PcsB"/>
    <property type="match status" value="1"/>
</dbReference>
<gene>
    <name evidence="6" type="ORF">L21TH_2463</name>
</gene>
<comment type="caution">
    <text evidence="6">The sequence shown here is derived from an EMBL/GenBank/DDBJ whole genome shotgun (WGS) entry which is preliminary data.</text>
</comment>
<feature type="coiled-coil region" evidence="2">
    <location>
        <begin position="159"/>
        <end position="242"/>
    </location>
</feature>
<dbReference type="PANTHER" id="PTHR21666:SF289">
    <property type="entry name" value="L-ALA--D-GLU ENDOPEPTIDASE"/>
    <property type="match status" value="1"/>
</dbReference>
<keyword evidence="7" id="KW-1185">Reference proteome</keyword>
<dbReference type="SUPFAM" id="SSF51261">
    <property type="entry name" value="Duplicated hybrid motif"/>
    <property type="match status" value="1"/>
</dbReference>
<organism evidence="6 7">
    <name type="scientific">Caldisalinibacter kiritimatiensis</name>
    <dbReference type="NCBI Taxonomy" id="1304284"/>
    <lineage>
        <taxon>Bacteria</taxon>
        <taxon>Bacillati</taxon>
        <taxon>Bacillota</taxon>
        <taxon>Tissierellia</taxon>
        <taxon>Tissierellales</taxon>
        <taxon>Thermohalobacteraceae</taxon>
        <taxon>Caldisalinibacter</taxon>
    </lineage>
</organism>
<dbReference type="EMBL" id="ARZA01000268">
    <property type="protein sequence ID" value="EOC99551.1"/>
    <property type="molecule type" value="Genomic_DNA"/>
</dbReference>
<dbReference type="PANTHER" id="PTHR21666">
    <property type="entry name" value="PEPTIDASE-RELATED"/>
    <property type="match status" value="1"/>
</dbReference>
<dbReference type="STRING" id="1304284.L21TH_2463"/>
<keyword evidence="2" id="KW-0175">Coiled coil</keyword>
<feature type="coiled-coil region" evidence="2">
    <location>
        <begin position="29"/>
        <end position="116"/>
    </location>
</feature>
<dbReference type="CDD" id="cd12797">
    <property type="entry name" value="M23_peptidase"/>
    <property type="match status" value="1"/>
</dbReference>
<evidence type="ECO:0000259" key="4">
    <source>
        <dbReference type="Pfam" id="PF01551"/>
    </source>
</evidence>
<proteinExistence type="predicted"/>
<dbReference type="PATRIC" id="fig|1304284.3.peg.2417"/>
<dbReference type="Proteomes" id="UP000013378">
    <property type="component" value="Unassembled WGS sequence"/>
</dbReference>
<dbReference type="eggNOG" id="COG4942">
    <property type="taxonomic scope" value="Bacteria"/>
</dbReference>
<accession>R1ASC6</accession>
<sequence>MILKKRTCYVLLVLILFINSVVVYADNSIEQDKKRYEQTKQRIDKVEEELNEKKREYKDVTKQIKKLDLQLDEIDKELQKLEGQLNNLNNDIEVTKKELLEAEKNIEEKNDILNKRLRVMYKNGTVGYLEVLLASKDLEDLLTRLDMIKRIVENDVELLKYMKEQREQIKEKKAQLETQKKMLLSTKQTIQKKRKEIEVVSRAKQQLMRSLASNIKELEKQEDDLLNLAKRLEEEIRRKQIAQKYAGGKLTWPTPGYYRITSPYGMRVHPILKTKKMHTGIDIGVPLGGTIVAANDGVVRYAGWYGGYGKVVIIDHGGGISTLYAHNSRLLVKKGQSVKRGQAVSKAGSTGYSTGPHLHFEVRKNGAYTNPMPWLKK</sequence>
<evidence type="ECO:0000256" key="1">
    <source>
        <dbReference type="ARBA" id="ARBA00022729"/>
    </source>
</evidence>
<feature type="domain" description="M23ase beta-sheet core" evidence="4">
    <location>
        <begin position="276"/>
        <end position="371"/>
    </location>
</feature>
<dbReference type="Gene3D" id="6.10.250.3150">
    <property type="match status" value="1"/>
</dbReference>
<dbReference type="InterPro" id="IPR050570">
    <property type="entry name" value="Cell_wall_metabolism_enzyme"/>
</dbReference>
<dbReference type="InterPro" id="IPR057309">
    <property type="entry name" value="PcsB_CC"/>
</dbReference>
<evidence type="ECO:0000259" key="5">
    <source>
        <dbReference type="Pfam" id="PF24568"/>
    </source>
</evidence>
<dbReference type="RefSeq" id="WP_006316986.1">
    <property type="nucleotide sequence ID" value="NZ_ARZA01000268.1"/>
</dbReference>
<feature type="signal peptide" evidence="3">
    <location>
        <begin position="1"/>
        <end position="25"/>
    </location>
</feature>
<evidence type="ECO:0000313" key="6">
    <source>
        <dbReference type="EMBL" id="EOC99551.1"/>
    </source>
</evidence>
<dbReference type="InterPro" id="IPR011055">
    <property type="entry name" value="Dup_hybrid_motif"/>
</dbReference>
<dbReference type="Gene3D" id="2.70.70.10">
    <property type="entry name" value="Glucose Permease (Domain IIA)"/>
    <property type="match status" value="1"/>
</dbReference>
<feature type="domain" description="Peptidoglycan hydrolase PcsB coiled-coil" evidence="5">
    <location>
        <begin position="101"/>
        <end position="172"/>
    </location>
</feature>
<keyword evidence="1 3" id="KW-0732">Signal</keyword>
<dbReference type="FunFam" id="2.70.70.10:FF:000006">
    <property type="entry name" value="M23 family peptidase"/>
    <property type="match status" value="1"/>
</dbReference>
<protein>
    <submittedName>
        <fullName evidence="6">Membrane protein</fullName>
    </submittedName>
</protein>
<evidence type="ECO:0000313" key="7">
    <source>
        <dbReference type="Proteomes" id="UP000013378"/>
    </source>
</evidence>
<evidence type="ECO:0000256" key="3">
    <source>
        <dbReference type="SAM" id="SignalP"/>
    </source>
</evidence>
<dbReference type="GO" id="GO:0004222">
    <property type="term" value="F:metalloendopeptidase activity"/>
    <property type="evidence" value="ECO:0007669"/>
    <property type="project" value="TreeGrafter"/>
</dbReference>
<evidence type="ECO:0000256" key="2">
    <source>
        <dbReference type="SAM" id="Coils"/>
    </source>
</evidence>
<dbReference type="AlphaFoldDB" id="R1ASC6"/>